<reference evidence="15 16" key="1">
    <citation type="submission" date="2016-04" db="EMBL/GenBank/DDBJ databases">
        <authorList>
            <consortium name="Pathogen Informatics"/>
        </authorList>
    </citation>
    <scope>NUCLEOTIDE SEQUENCE [LARGE SCALE GENOMIC DNA]</scope>
    <source>
        <strain evidence="15 16">H050680373</strain>
    </source>
</reference>
<dbReference type="PANTHER" id="PTHR35008:SF8">
    <property type="entry name" value="ALCOHOL DEHYDROGENASE CYTOCHROME C SUBUNIT"/>
    <property type="match status" value="1"/>
</dbReference>
<proteinExistence type="predicted"/>
<evidence type="ECO:0000313" key="16">
    <source>
        <dbReference type="Proteomes" id="UP000076848"/>
    </source>
</evidence>
<dbReference type="PRINTS" id="PR00605">
    <property type="entry name" value="CYTCHROMECIC"/>
</dbReference>
<evidence type="ECO:0000259" key="14">
    <source>
        <dbReference type="PROSITE" id="PS51007"/>
    </source>
</evidence>
<feature type="binding site" description="covalent" evidence="11">
    <location>
        <position position="193"/>
    </location>
    <ligand>
        <name>heme c</name>
        <dbReference type="ChEBI" id="CHEBI:61717"/>
        <label>2</label>
    </ligand>
</feature>
<dbReference type="AlphaFoldDB" id="A0A157SNV1"/>
<evidence type="ECO:0000256" key="4">
    <source>
        <dbReference type="ARBA" id="ARBA00022617"/>
    </source>
</evidence>
<name>A0A157SNV1_9BORD</name>
<dbReference type="InterPro" id="IPR009056">
    <property type="entry name" value="Cyt_c-like_dom"/>
</dbReference>
<keyword evidence="6 13" id="KW-0732">Signal</keyword>
<dbReference type="Gene3D" id="1.10.760.10">
    <property type="entry name" value="Cytochrome c-like domain"/>
    <property type="match status" value="3"/>
</dbReference>
<keyword evidence="4 11" id="KW-0349">Heme</keyword>
<feature type="domain" description="Cytochrome c" evidence="14">
    <location>
        <begin position="313"/>
        <end position="403"/>
    </location>
</feature>
<dbReference type="Proteomes" id="UP000076848">
    <property type="component" value="Unassembled WGS sequence"/>
</dbReference>
<dbReference type="STRING" id="288768.SAMEA3906486_03954"/>
<feature type="binding site" description="axial binding residue" evidence="12">
    <location>
        <position position="330"/>
    </location>
    <ligand>
        <name>heme c</name>
        <dbReference type="ChEBI" id="CHEBI:61717"/>
        <label>3</label>
    </ligand>
    <ligandPart>
        <name>Fe</name>
        <dbReference type="ChEBI" id="CHEBI:18248"/>
    </ligandPart>
</feature>
<dbReference type="GO" id="GO:0033717">
    <property type="term" value="F:gluconate 2-dehydrogenase (acceptor) activity"/>
    <property type="evidence" value="ECO:0007669"/>
    <property type="project" value="UniProtKB-EC"/>
</dbReference>
<dbReference type="InterPro" id="IPR051459">
    <property type="entry name" value="Cytochrome_c-type_DH"/>
</dbReference>
<dbReference type="PROSITE" id="PS51007">
    <property type="entry name" value="CYTC"/>
    <property type="match status" value="3"/>
</dbReference>
<keyword evidence="7" id="KW-0677">Repeat</keyword>
<feature type="binding site" description="covalent" evidence="11">
    <location>
        <position position="44"/>
    </location>
    <ligand>
        <name>heme c</name>
        <dbReference type="ChEBI" id="CHEBI:61717"/>
        <label>1</label>
    </ligand>
</feature>
<feature type="domain" description="Cytochrome c" evidence="14">
    <location>
        <begin position="175"/>
        <end position="289"/>
    </location>
</feature>
<evidence type="ECO:0000256" key="10">
    <source>
        <dbReference type="ARBA" id="ARBA00023136"/>
    </source>
</evidence>
<feature type="chain" id="PRO_5007616424" evidence="13">
    <location>
        <begin position="21"/>
        <end position="430"/>
    </location>
</feature>
<dbReference type="GO" id="GO:0005886">
    <property type="term" value="C:plasma membrane"/>
    <property type="evidence" value="ECO:0007669"/>
    <property type="project" value="UniProtKB-SubCell"/>
</dbReference>
<dbReference type="GO" id="GO:0020037">
    <property type="term" value="F:heme binding"/>
    <property type="evidence" value="ECO:0007669"/>
    <property type="project" value="InterPro"/>
</dbReference>
<dbReference type="PANTHER" id="PTHR35008">
    <property type="entry name" value="BLL4482 PROTEIN-RELATED"/>
    <property type="match status" value="1"/>
</dbReference>
<feature type="signal peptide" evidence="13">
    <location>
        <begin position="1"/>
        <end position="20"/>
    </location>
</feature>
<dbReference type="InterPro" id="IPR036909">
    <property type="entry name" value="Cyt_c-like_dom_sf"/>
</dbReference>
<keyword evidence="15" id="KW-0560">Oxidoreductase</keyword>
<feature type="binding site" description="axial binding residue" evidence="12">
    <location>
        <position position="194"/>
    </location>
    <ligand>
        <name>heme c</name>
        <dbReference type="ChEBI" id="CHEBI:61717"/>
        <label>2</label>
    </ligand>
    <ligandPart>
        <name>Fe</name>
        <dbReference type="ChEBI" id="CHEBI:18248"/>
    </ligandPart>
</feature>
<dbReference type="InterPro" id="IPR014353">
    <property type="entry name" value="Membr-bd_ADH_cyt_c"/>
</dbReference>
<gene>
    <name evidence="15" type="ORF">SAMEA3906486_03954</name>
</gene>
<feature type="binding site" description="covalent" evidence="11">
    <location>
        <position position="41"/>
    </location>
    <ligand>
        <name>heme c</name>
        <dbReference type="ChEBI" id="CHEBI:61717"/>
        <label>1</label>
    </ligand>
</feature>
<dbReference type="SUPFAM" id="SSF46626">
    <property type="entry name" value="Cytochrome c"/>
    <property type="match status" value="3"/>
</dbReference>
<keyword evidence="16" id="KW-1185">Reference proteome</keyword>
<evidence type="ECO:0000256" key="5">
    <source>
        <dbReference type="ARBA" id="ARBA00022723"/>
    </source>
</evidence>
<dbReference type="EMBL" id="FKIF01000007">
    <property type="protein sequence ID" value="SAI72127.1"/>
    <property type="molecule type" value="Genomic_DNA"/>
</dbReference>
<dbReference type="Pfam" id="PF13442">
    <property type="entry name" value="Cytochrome_CBB3"/>
    <property type="match status" value="1"/>
</dbReference>
<dbReference type="OrthoDB" id="9809720at2"/>
<keyword evidence="2" id="KW-0813">Transport</keyword>
<evidence type="ECO:0000256" key="2">
    <source>
        <dbReference type="ARBA" id="ARBA00022448"/>
    </source>
</evidence>
<dbReference type="GO" id="GO:0005506">
    <property type="term" value="F:iron ion binding"/>
    <property type="evidence" value="ECO:0007669"/>
    <property type="project" value="InterPro"/>
</dbReference>
<feature type="binding site" description="axial binding residue" evidence="12">
    <location>
        <position position="45"/>
    </location>
    <ligand>
        <name>heme c</name>
        <dbReference type="ChEBI" id="CHEBI:61717"/>
        <label>1</label>
    </ligand>
    <ligandPart>
        <name>Fe</name>
        <dbReference type="ChEBI" id="CHEBI:18248"/>
    </ligandPart>
</feature>
<evidence type="ECO:0000256" key="7">
    <source>
        <dbReference type="ARBA" id="ARBA00022737"/>
    </source>
</evidence>
<keyword evidence="8" id="KW-0249">Electron transport</keyword>
<evidence type="ECO:0000256" key="8">
    <source>
        <dbReference type="ARBA" id="ARBA00022982"/>
    </source>
</evidence>
<accession>A0A157SNV1</accession>
<dbReference type="InterPro" id="IPR008168">
    <property type="entry name" value="Cyt_C_IC"/>
</dbReference>
<evidence type="ECO:0000256" key="11">
    <source>
        <dbReference type="PIRSR" id="PIRSR000018-50"/>
    </source>
</evidence>
<dbReference type="EC" id="1.1.99.3" evidence="15"/>
<dbReference type="PIRSF" id="PIRSF000018">
    <property type="entry name" value="Mb_ADH_cyt_c"/>
    <property type="match status" value="1"/>
</dbReference>
<evidence type="ECO:0000256" key="3">
    <source>
        <dbReference type="ARBA" id="ARBA00022475"/>
    </source>
</evidence>
<evidence type="ECO:0000256" key="9">
    <source>
        <dbReference type="ARBA" id="ARBA00023004"/>
    </source>
</evidence>
<keyword evidence="3" id="KW-1003">Cell membrane</keyword>
<feature type="domain" description="Cytochrome c" evidence="14">
    <location>
        <begin position="27"/>
        <end position="130"/>
    </location>
</feature>
<feature type="binding site" description="covalent" evidence="11">
    <location>
        <position position="329"/>
    </location>
    <ligand>
        <name>heme c</name>
        <dbReference type="ChEBI" id="CHEBI:61717"/>
        <label>3</label>
    </ligand>
</feature>
<evidence type="ECO:0000256" key="6">
    <source>
        <dbReference type="ARBA" id="ARBA00022729"/>
    </source>
</evidence>
<comment type="cofactor">
    <cofactor evidence="11">
        <name>heme c</name>
        <dbReference type="ChEBI" id="CHEBI:61717"/>
    </cofactor>
    <text evidence="11">Binds 3 heme c groups covalently per subunit.</text>
</comment>
<evidence type="ECO:0000256" key="13">
    <source>
        <dbReference type="SAM" id="SignalP"/>
    </source>
</evidence>
<evidence type="ECO:0000313" key="15">
    <source>
        <dbReference type="EMBL" id="SAI72127.1"/>
    </source>
</evidence>
<keyword evidence="10" id="KW-0472">Membrane</keyword>
<evidence type="ECO:0000256" key="12">
    <source>
        <dbReference type="PIRSR" id="PIRSR000018-51"/>
    </source>
</evidence>
<keyword evidence="9 12" id="KW-0408">Iron</keyword>
<dbReference type="Pfam" id="PF00034">
    <property type="entry name" value="Cytochrom_C"/>
    <property type="match status" value="2"/>
</dbReference>
<sequence length="430" mass="46346">MMKRHIIAAAFALFAHNALAADAADQQMIKQGEYLARAGDCVACHTAKGGKPFAGGLGLESPLGTIYSTNITPDRDTGIGNYSLEDFDRAVRHGVARDGHSLYPAMPFTSYANVSPADVRALYAYFMHGVEPVRQENKDTDISWPMSMRWPLNVWRWMFAPDVVDAPAVPADSGDAVLRGKYLVEGLGHCSTCHTPRGVALQEKALSDKDGTAFLSGGKIEGWLAKNLRGDMHDGLGTWTEADIVAFLKGGRNEHSAAFGGMAQVVEDSTQHLTDADLAAIAKYLKTLSPADPKATQALTYDDSTYKALSSGQATVRGAMDYINNCATCHRTDGRGWTETFPRLAQSTTVNTEDPTSLIHIVLQGAEMPWTKAAPTHYAMPGFAARMTDAEVADVVTFIRSSWGNKAPAVTASQVADIRKEVHAADAPKR</sequence>
<dbReference type="RefSeq" id="WP_066130709.1">
    <property type="nucleotide sequence ID" value="NZ_FKIF01000007.1"/>
</dbReference>
<feature type="binding site" description="covalent" evidence="11">
    <location>
        <position position="190"/>
    </location>
    <ligand>
        <name>heme c</name>
        <dbReference type="ChEBI" id="CHEBI:61717"/>
        <label>2</label>
    </ligand>
</feature>
<keyword evidence="5 12" id="KW-0479">Metal-binding</keyword>
<comment type="subcellular location">
    <subcellularLocation>
        <location evidence="1">Cell membrane</location>
    </subcellularLocation>
</comment>
<dbReference type="GO" id="GO:0009055">
    <property type="term" value="F:electron transfer activity"/>
    <property type="evidence" value="ECO:0007669"/>
    <property type="project" value="InterPro"/>
</dbReference>
<organism evidence="15 16">
    <name type="scientific">Bordetella ansorpii</name>
    <dbReference type="NCBI Taxonomy" id="288768"/>
    <lineage>
        <taxon>Bacteria</taxon>
        <taxon>Pseudomonadati</taxon>
        <taxon>Pseudomonadota</taxon>
        <taxon>Betaproteobacteria</taxon>
        <taxon>Burkholderiales</taxon>
        <taxon>Alcaligenaceae</taxon>
        <taxon>Bordetella</taxon>
    </lineage>
</organism>
<protein>
    <submittedName>
        <fullName evidence="15">Cytochrome C subunit of gluconate dehydrogenase</fullName>
        <ecNumber evidence="15">1.1.99.3</ecNumber>
    </submittedName>
</protein>
<evidence type="ECO:0000256" key="1">
    <source>
        <dbReference type="ARBA" id="ARBA00004236"/>
    </source>
</evidence>
<feature type="binding site" description="covalent" evidence="11">
    <location>
        <position position="326"/>
    </location>
    <ligand>
        <name>heme c</name>
        <dbReference type="ChEBI" id="CHEBI:61717"/>
        <label>3</label>
    </ligand>
</feature>